<dbReference type="Proteomes" id="UP000596660">
    <property type="component" value="Unplaced"/>
</dbReference>
<organism evidence="2 3">
    <name type="scientific">Chenopodium quinoa</name>
    <name type="common">Quinoa</name>
    <dbReference type="NCBI Taxonomy" id="63459"/>
    <lineage>
        <taxon>Eukaryota</taxon>
        <taxon>Viridiplantae</taxon>
        <taxon>Streptophyta</taxon>
        <taxon>Embryophyta</taxon>
        <taxon>Tracheophyta</taxon>
        <taxon>Spermatophyta</taxon>
        <taxon>Magnoliopsida</taxon>
        <taxon>eudicotyledons</taxon>
        <taxon>Gunneridae</taxon>
        <taxon>Pentapetalae</taxon>
        <taxon>Caryophyllales</taxon>
        <taxon>Chenopodiaceae</taxon>
        <taxon>Chenopodioideae</taxon>
        <taxon>Atripliceae</taxon>
        <taxon>Chenopodium</taxon>
    </lineage>
</organism>
<reference evidence="2" key="2">
    <citation type="submission" date="2021-03" db="UniProtKB">
        <authorList>
            <consortium name="EnsemblPlants"/>
        </authorList>
    </citation>
    <scope>IDENTIFICATION</scope>
</reference>
<reference evidence="2" key="1">
    <citation type="journal article" date="2017" name="Nature">
        <title>The genome of Chenopodium quinoa.</title>
        <authorList>
            <person name="Jarvis D.E."/>
            <person name="Ho Y.S."/>
            <person name="Lightfoot D.J."/>
            <person name="Schmoeckel S.M."/>
            <person name="Li B."/>
            <person name="Borm T.J.A."/>
            <person name="Ohyanagi H."/>
            <person name="Mineta K."/>
            <person name="Michell C.T."/>
            <person name="Saber N."/>
            <person name="Kharbatia N.M."/>
            <person name="Rupper R.R."/>
            <person name="Sharp A.R."/>
            <person name="Dally N."/>
            <person name="Boughton B.A."/>
            <person name="Woo Y.H."/>
            <person name="Gao G."/>
            <person name="Schijlen E.G.W.M."/>
            <person name="Guo X."/>
            <person name="Momin A.A."/>
            <person name="Negrao S."/>
            <person name="Al-Babili S."/>
            <person name="Gehring C."/>
            <person name="Roessner U."/>
            <person name="Jung C."/>
            <person name="Murphy K."/>
            <person name="Arold S.T."/>
            <person name="Gojobori T."/>
            <person name="van der Linden C.G."/>
            <person name="van Loo E.N."/>
            <person name="Jellen E.N."/>
            <person name="Maughan P.J."/>
            <person name="Tester M."/>
        </authorList>
    </citation>
    <scope>NUCLEOTIDE SEQUENCE [LARGE SCALE GENOMIC DNA]</scope>
    <source>
        <strain evidence="2">cv. PI 614886</strain>
    </source>
</reference>
<proteinExistence type="predicted"/>
<protein>
    <submittedName>
        <fullName evidence="2">Uncharacterized protein</fullName>
    </submittedName>
</protein>
<name>A0A803KNW2_CHEQI</name>
<accession>A0A803KNW2</accession>
<keyword evidence="3" id="KW-1185">Reference proteome</keyword>
<dbReference type="AlphaFoldDB" id="A0A803KNW2"/>
<evidence type="ECO:0000313" key="2">
    <source>
        <dbReference type="EnsemblPlants" id="AUR62000718-RA:cds"/>
    </source>
</evidence>
<dbReference type="EnsemblPlants" id="AUR62000718-RA">
    <property type="protein sequence ID" value="AUR62000718-RA:cds"/>
    <property type="gene ID" value="AUR62000718"/>
</dbReference>
<feature type="region of interest" description="Disordered" evidence="1">
    <location>
        <begin position="33"/>
        <end position="58"/>
    </location>
</feature>
<evidence type="ECO:0000313" key="3">
    <source>
        <dbReference type="Proteomes" id="UP000596660"/>
    </source>
</evidence>
<sequence>MSSLAAKFANQFTTSARSTSALLSGVQRSSKLCYSTGSPDGDNDGAKNGGADDFHDDFIPEKRESIPQGVDPKRGWNFRGVHGGLWDHRVMGAKDWPKPAMASSSVYVEGDIEIRVYNRGITGEVVRMPEICVRTDGKVRLIKPGESTTNIPFEELPVSEI</sequence>
<dbReference type="Gramene" id="AUR62000718-RA">
    <property type="protein sequence ID" value="AUR62000718-RA:cds"/>
    <property type="gene ID" value="AUR62000718"/>
</dbReference>
<evidence type="ECO:0000256" key="1">
    <source>
        <dbReference type="SAM" id="MobiDB-lite"/>
    </source>
</evidence>